<accession>A0A7K3LVZ9</accession>
<sequence>MTPLELLGHAQHLLDESSGATVGNSARLAAMMGRQALEQYVRARCAELNVDYDGRSMRTRLLILRSLDDVDNADRLASLWSQLSACCHQHAYELSPTVTEVRALCEGVIDSIAPRVTLSTPSPKTPA</sequence>
<dbReference type="RefSeq" id="WP_059039529.1">
    <property type="nucleotide sequence ID" value="NZ_JAADZU010000110.1"/>
</dbReference>
<reference evidence="1 2" key="1">
    <citation type="submission" date="2020-01" db="EMBL/GenBank/DDBJ databases">
        <title>Investigation of new actinobacteria for the biodesulphurisation of diesel fuel.</title>
        <authorList>
            <person name="Athi Narayanan S.M."/>
        </authorList>
    </citation>
    <scope>NUCLEOTIDE SEQUENCE [LARGE SCALE GENOMIC DNA]</scope>
    <source>
        <strain evidence="1 2">213E</strain>
    </source>
</reference>
<organism evidence="1 2">
    <name type="scientific">Gordonia desulfuricans</name>
    <dbReference type="NCBI Taxonomy" id="89051"/>
    <lineage>
        <taxon>Bacteria</taxon>
        <taxon>Bacillati</taxon>
        <taxon>Actinomycetota</taxon>
        <taxon>Actinomycetes</taxon>
        <taxon>Mycobacteriales</taxon>
        <taxon>Gordoniaceae</taxon>
        <taxon>Gordonia</taxon>
    </lineage>
</organism>
<dbReference type="Proteomes" id="UP000466307">
    <property type="component" value="Unassembled WGS sequence"/>
</dbReference>
<dbReference type="EMBL" id="JAADZU010000110">
    <property type="protein sequence ID" value="NDK92276.1"/>
    <property type="molecule type" value="Genomic_DNA"/>
</dbReference>
<evidence type="ECO:0000313" key="2">
    <source>
        <dbReference type="Proteomes" id="UP000466307"/>
    </source>
</evidence>
<gene>
    <name evidence="1" type="ORF">GYA93_22340</name>
</gene>
<comment type="caution">
    <text evidence="1">The sequence shown here is derived from an EMBL/GenBank/DDBJ whole genome shotgun (WGS) entry which is preliminary data.</text>
</comment>
<protein>
    <submittedName>
        <fullName evidence="1">Uncharacterized protein</fullName>
    </submittedName>
</protein>
<proteinExistence type="predicted"/>
<name>A0A7K3LVZ9_9ACTN</name>
<evidence type="ECO:0000313" key="1">
    <source>
        <dbReference type="EMBL" id="NDK92276.1"/>
    </source>
</evidence>
<keyword evidence="2" id="KW-1185">Reference proteome</keyword>
<dbReference type="AlphaFoldDB" id="A0A7K3LVZ9"/>